<evidence type="ECO:0000256" key="1">
    <source>
        <dbReference type="SAM" id="MobiDB-lite"/>
    </source>
</evidence>
<feature type="region of interest" description="Disordered" evidence="1">
    <location>
        <begin position="86"/>
        <end position="106"/>
    </location>
</feature>
<dbReference type="Proteomes" id="UP000887572">
    <property type="component" value="Unplaced"/>
</dbReference>
<accession>A0A914GRM5</accession>
<organism evidence="2 3">
    <name type="scientific">Globodera rostochiensis</name>
    <name type="common">Golden nematode worm</name>
    <name type="synonym">Heterodera rostochiensis</name>
    <dbReference type="NCBI Taxonomy" id="31243"/>
    <lineage>
        <taxon>Eukaryota</taxon>
        <taxon>Metazoa</taxon>
        <taxon>Ecdysozoa</taxon>
        <taxon>Nematoda</taxon>
        <taxon>Chromadorea</taxon>
        <taxon>Rhabditida</taxon>
        <taxon>Tylenchina</taxon>
        <taxon>Tylenchomorpha</taxon>
        <taxon>Tylenchoidea</taxon>
        <taxon>Heteroderidae</taxon>
        <taxon>Heteroderinae</taxon>
        <taxon>Globodera</taxon>
    </lineage>
</organism>
<dbReference type="WBParaSite" id="Gr19_v10_g10541.t1">
    <property type="protein sequence ID" value="Gr19_v10_g10541.t1"/>
    <property type="gene ID" value="Gr19_v10_g10541"/>
</dbReference>
<keyword evidence="2" id="KW-1185">Reference proteome</keyword>
<sequence length="106" mass="11624">MVNFWMFYSQSRPAQAPVLASYRKGRREMSPTVMESRRPFPPPLQLSAIGTNHAEEEVSATVESGPGQLDVTALTHGRDYYAIALADVSSNGSEKDDGENNGYAED</sequence>
<dbReference type="AlphaFoldDB" id="A0A914GRM5"/>
<feature type="compositionally biased region" description="Acidic residues" evidence="1">
    <location>
        <begin position="96"/>
        <end position="106"/>
    </location>
</feature>
<evidence type="ECO:0000313" key="2">
    <source>
        <dbReference type="Proteomes" id="UP000887572"/>
    </source>
</evidence>
<proteinExistence type="predicted"/>
<name>A0A914GRM5_GLORO</name>
<reference evidence="3" key="1">
    <citation type="submission" date="2022-11" db="UniProtKB">
        <authorList>
            <consortium name="WormBaseParasite"/>
        </authorList>
    </citation>
    <scope>IDENTIFICATION</scope>
</reference>
<evidence type="ECO:0000313" key="3">
    <source>
        <dbReference type="WBParaSite" id="Gr19_v10_g10541.t1"/>
    </source>
</evidence>
<protein>
    <submittedName>
        <fullName evidence="3">Uncharacterized protein</fullName>
    </submittedName>
</protein>